<gene>
    <name evidence="1" type="ORF">TRN7648_03557</name>
</gene>
<dbReference type="STRING" id="441103.TRN7648_03557"/>
<organism evidence="1 2">
    <name type="scientific">Tropicibacter naphthalenivorans</name>
    <dbReference type="NCBI Taxonomy" id="441103"/>
    <lineage>
        <taxon>Bacteria</taxon>
        <taxon>Pseudomonadati</taxon>
        <taxon>Pseudomonadota</taxon>
        <taxon>Alphaproteobacteria</taxon>
        <taxon>Rhodobacterales</taxon>
        <taxon>Roseobacteraceae</taxon>
        <taxon>Tropicibacter</taxon>
    </lineage>
</organism>
<sequence length="408" mass="45711">MTAIAAFLRKTPVIRLQDYFTAGGFTSLAPIDWTKPEPEVVEPLINAVDAMSDEEKQRVVLAAARVAALADEPGQNALQNVVLNRAVFDTLQGANNRSLWVFLNEYDRFRKAEEVRYNDEHRRTRSWSGFGVDPDLAVKKDPVSLAAFTAAIRERFETPNVHVDIFDRHRVILEGEECELVQVAVYREGRPEDTLGFDANSTLSRRIVKPVFEAALTYEAATGVIEVVAKTREDRIDLTRYMARDLLGITLDEEQALPWREYDLSMLLRPFDFPSDPADGIAGVTVKELRLMDLGDPKERITLESMSGADRTIWQMAEHRIGLDIGGGARVLGGTGDVAEWVVTRARFTIKFHPGPDGGRGKSLSLTVTMPHGCNLKDMTPQERLIGEKYLRLWGILKDDNDEGDVLE</sequence>
<keyword evidence="2" id="KW-1185">Reference proteome</keyword>
<name>A0A0P1GHY4_9RHOB</name>
<accession>A0A0P1GHY4</accession>
<dbReference type="AlphaFoldDB" id="A0A0P1GHY4"/>
<dbReference type="Proteomes" id="UP000054935">
    <property type="component" value="Unassembled WGS sequence"/>
</dbReference>
<dbReference type="OrthoDB" id="7374566at2"/>
<proteinExistence type="predicted"/>
<evidence type="ECO:0000313" key="1">
    <source>
        <dbReference type="EMBL" id="CUH81607.1"/>
    </source>
</evidence>
<dbReference type="RefSeq" id="WP_058248965.1">
    <property type="nucleotide sequence ID" value="NZ_CYSE01000008.1"/>
</dbReference>
<evidence type="ECO:0000313" key="2">
    <source>
        <dbReference type="Proteomes" id="UP000054935"/>
    </source>
</evidence>
<protein>
    <submittedName>
        <fullName evidence="1">Uncharacterized protein</fullName>
    </submittedName>
</protein>
<reference evidence="1 2" key="1">
    <citation type="submission" date="2015-09" db="EMBL/GenBank/DDBJ databases">
        <authorList>
            <consortium name="Swine Surveillance"/>
        </authorList>
    </citation>
    <scope>NUCLEOTIDE SEQUENCE [LARGE SCALE GENOMIC DNA]</scope>
    <source>
        <strain evidence="1 2">CECT 7648</strain>
    </source>
</reference>
<dbReference type="EMBL" id="CYSE01000008">
    <property type="protein sequence ID" value="CUH81607.1"/>
    <property type="molecule type" value="Genomic_DNA"/>
</dbReference>